<dbReference type="OrthoDB" id="7858751at2759"/>
<dbReference type="EMBL" id="JAMKOV010000002">
    <property type="protein sequence ID" value="KAI8042350.1"/>
    <property type="molecule type" value="Genomic_DNA"/>
</dbReference>
<feature type="region of interest" description="Disordered" evidence="1">
    <location>
        <begin position="65"/>
        <end position="92"/>
    </location>
</feature>
<feature type="chain" id="PRO_5040298058" evidence="2">
    <location>
        <begin position="30"/>
        <end position="125"/>
    </location>
</feature>
<dbReference type="Proteomes" id="UP001059596">
    <property type="component" value="Unassembled WGS sequence"/>
</dbReference>
<comment type="caution">
    <text evidence="3">The sequence shown here is derived from an EMBL/GenBank/DDBJ whole genome shotgun (WGS) entry which is preliminary data.</text>
</comment>
<protein>
    <submittedName>
        <fullName evidence="3">Uncharacterized protein</fullName>
    </submittedName>
</protein>
<gene>
    <name evidence="3" type="ORF">M5D96_003662</name>
</gene>
<feature type="signal peptide" evidence="2">
    <location>
        <begin position="1"/>
        <end position="29"/>
    </location>
</feature>
<organism evidence="3 4">
    <name type="scientific">Drosophila gunungcola</name>
    <name type="common">fruit fly</name>
    <dbReference type="NCBI Taxonomy" id="103775"/>
    <lineage>
        <taxon>Eukaryota</taxon>
        <taxon>Metazoa</taxon>
        <taxon>Ecdysozoa</taxon>
        <taxon>Arthropoda</taxon>
        <taxon>Hexapoda</taxon>
        <taxon>Insecta</taxon>
        <taxon>Pterygota</taxon>
        <taxon>Neoptera</taxon>
        <taxon>Endopterygota</taxon>
        <taxon>Diptera</taxon>
        <taxon>Brachycera</taxon>
        <taxon>Muscomorpha</taxon>
        <taxon>Ephydroidea</taxon>
        <taxon>Drosophilidae</taxon>
        <taxon>Drosophila</taxon>
        <taxon>Sophophora</taxon>
    </lineage>
</organism>
<evidence type="ECO:0000256" key="1">
    <source>
        <dbReference type="SAM" id="MobiDB-lite"/>
    </source>
</evidence>
<sequence>MCIRCDVDMAIPELKLIGVVLFLVAGLEAQETPVTATESAPTTELTGETSTVTTAETTIPDESTITESTKQPVKVPENAGDPFVKPGKHRPGLRHVRAHDGFHNLKTEKYWAHWNDAFTSALMTP</sequence>
<reference evidence="3" key="1">
    <citation type="journal article" date="2023" name="Genome Biol. Evol.">
        <title>Long-read-based Genome Assembly of Drosophila gunungcola Reveals Fewer Chemosensory Genes in Flower-breeding Species.</title>
        <authorList>
            <person name="Negi A."/>
            <person name="Liao B.Y."/>
            <person name="Yeh S.D."/>
        </authorList>
    </citation>
    <scope>NUCLEOTIDE SEQUENCE</scope>
    <source>
        <strain evidence="3">Sukarami</strain>
    </source>
</reference>
<feature type="region of interest" description="Disordered" evidence="1">
    <location>
        <begin position="35"/>
        <end position="54"/>
    </location>
</feature>
<proteinExistence type="predicted"/>
<evidence type="ECO:0000313" key="4">
    <source>
        <dbReference type="Proteomes" id="UP001059596"/>
    </source>
</evidence>
<keyword evidence="2" id="KW-0732">Signal</keyword>
<evidence type="ECO:0000256" key="2">
    <source>
        <dbReference type="SAM" id="SignalP"/>
    </source>
</evidence>
<evidence type="ECO:0000313" key="3">
    <source>
        <dbReference type="EMBL" id="KAI8042350.1"/>
    </source>
</evidence>
<keyword evidence="4" id="KW-1185">Reference proteome</keyword>
<feature type="compositionally biased region" description="Low complexity" evidence="1">
    <location>
        <begin position="42"/>
        <end position="54"/>
    </location>
</feature>
<accession>A0A9Q0BSJ8</accession>
<name>A0A9Q0BSJ8_9MUSC</name>
<dbReference type="AlphaFoldDB" id="A0A9Q0BSJ8"/>